<reference evidence="2 3" key="1">
    <citation type="submission" date="2020-02" db="EMBL/GenBank/DDBJ databases">
        <authorList>
            <person name="Ma Q."/>
            <person name="Huang Y."/>
            <person name="Song X."/>
            <person name="Pei D."/>
        </authorList>
    </citation>
    <scope>NUCLEOTIDE SEQUENCE [LARGE SCALE GENOMIC DNA]</scope>
    <source>
        <strain evidence="2">Sxm20200214</strain>
        <tissue evidence="2">Leaf</tissue>
    </source>
</reference>
<evidence type="ECO:0000256" key="1">
    <source>
        <dbReference type="SAM" id="SignalP"/>
    </source>
</evidence>
<proteinExistence type="predicted"/>
<dbReference type="OrthoDB" id="1743210at2759"/>
<dbReference type="EMBL" id="JAAMPC010000014">
    <property type="protein sequence ID" value="KAG2262307.1"/>
    <property type="molecule type" value="Genomic_DNA"/>
</dbReference>
<organism evidence="2 3">
    <name type="scientific">Brassica carinata</name>
    <name type="common">Ethiopian mustard</name>
    <name type="synonym">Abyssinian cabbage</name>
    <dbReference type="NCBI Taxonomy" id="52824"/>
    <lineage>
        <taxon>Eukaryota</taxon>
        <taxon>Viridiplantae</taxon>
        <taxon>Streptophyta</taxon>
        <taxon>Embryophyta</taxon>
        <taxon>Tracheophyta</taxon>
        <taxon>Spermatophyta</taxon>
        <taxon>Magnoliopsida</taxon>
        <taxon>eudicotyledons</taxon>
        <taxon>Gunneridae</taxon>
        <taxon>Pentapetalae</taxon>
        <taxon>rosids</taxon>
        <taxon>malvids</taxon>
        <taxon>Brassicales</taxon>
        <taxon>Brassicaceae</taxon>
        <taxon>Brassiceae</taxon>
        <taxon>Brassica</taxon>
    </lineage>
</organism>
<name>A0A8X7U1C4_BRACI</name>
<keyword evidence="1" id="KW-0732">Signal</keyword>
<evidence type="ECO:0000313" key="2">
    <source>
        <dbReference type="EMBL" id="KAG2262307.1"/>
    </source>
</evidence>
<sequence length="71" mass="7655">MNSLFIIGSLIFLCFSNPTTAARCHPDDEAGLLSFKSGITEDPSVFSVDGTKELIAVHGTQYFATSTIWSP</sequence>
<keyword evidence="3" id="KW-1185">Reference proteome</keyword>
<feature type="chain" id="PRO_5036455441" evidence="1">
    <location>
        <begin position="22"/>
        <end position="71"/>
    </location>
</feature>
<protein>
    <submittedName>
        <fullName evidence="2">Uncharacterized protein</fullName>
    </submittedName>
</protein>
<dbReference type="AlphaFoldDB" id="A0A8X7U1C4"/>
<feature type="signal peptide" evidence="1">
    <location>
        <begin position="1"/>
        <end position="21"/>
    </location>
</feature>
<dbReference type="Proteomes" id="UP000886595">
    <property type="component" value="Unassembled WGS sequence"/>
</dbReference>
<gene>
    <name evidence="2" type="ORF">Bca52824_069386</name>
</gene>
<comment type="caution">
    <text evidence="2">The sequence shown here is derived from an EMBL/GenBank/DDBJ whole genome shotgun (WGS) entry which is preliminary data.</text>
</comment>
<evidence type="ECO:0000313" key="3">
    <source>
        <dbReference type="Proteomes" id="UP000886595"/>
    </source>
</evidence>
<accession>A0A8X7U1C4</accession>